<dbReference type="Proteomes" id="UP001168821">
    <property type="component" value="Unassembled WGS sequence"/>
</dbReference>
<comment type="caution">
    <text evidence="1">The sequence shown here is derived from an EMBL/GenBank/DDBJ whole genome shotgun (WGS) entry which is preliminary data.</text>
</comment>
<dbReference type="InterPro" id="IPR011011">
    <property type="entry name" value="Znf_FYVE_PHD"/>
</dbReference>
<accession>A0AA38M8S6</accession>
<dbReference type="InterPro" id="IPR013083">
    <property type="entry name" value="Znf_RING/FYVE/PHD"/>
</dbReference>
<dbReference type="PANTHER" id="PTHR37445:SF3">
    <property type="entry name" value="ZINC FINGER PHD-TYPE DOMAIN-CONTAINING PROTEIN"/>
    <property type="match status" value="1"/>
</dbReference>
<dbReference type="EMBL" id="JALNTZ010000007">
    <property type="protein sequence ID" value="KAJ3647124.1"/>
    <property type="molecule type" value="Genomic_DNA"/>
</dbReference>
<name>A0AA38M8S6_9CUCU</name>
<evidence type="ECO:0000313" key="2">
    <source>
        <dbReference type="Proteomes" id="UP001168821"/>
    </source>
</evidence>
<evidence type="ECO:0000313" key="1">
    <source>
        <dbReference type="EMBL" id="KAJ3647124.1"/>
    </source>
</evidence>
<evidence type="ECO:0008006" key="3">
    <source>
        <dbReference type="Google" id="ProtNLM"/>
    </source>
</evidence>
<dbReference type="PANTHER" id="PTHR37445">
    <property type="entry name" value="PROTEIN CBG24663"/>
    <property type="match status" value="1"/>
</dbReference>
<sequence length="263" mass="30239">MNNCINCSGAIKLNSTTIHCDVCHNNLHLQCVGLTEGDMKFTRSKSKSVKVVCNNCSCNMNQFKNFKELTDSLRHEFTNSLNLIRADFEAQINNLKMSMTSVIPPSPVVQTEEIIQEVIERQKRQNNIIIFGIPEQDNSLDNTQRTEQDNLVTNNVLHLVKPSLQTKVIKIQRLGRYNLDNTRARPIKVTFDNCTEISDILRNGKNLKSKAEFNMVSLSLDRTPKQLEYYKLLKQQLTERIAKDENNLRIRHFNGVPKIVHLN</sequence>
<protein>
    <recommendedName>
        <fullName evidence="3">Zinc finger PHD-type domain-containing protein</fullName>
    </recommendedName>
</protein>
<reference evidence="1" key="1">
    <citation type="journal article" date="2023" name="G3 (Bethesda)">
        <title>Whole genome assemblies of Zophobas morio and Tenebrio molitor.</title>
        <authorList>
            <person name="Kaur S."/>
            <person name="Stinson S.A."/>
            <person name="diCenzo G.C."/>
        </authorList>
    </citation>
    <scope>NUCLEOTIDE SEQUENCE</scope>
    <source>
        <strain evidence="1">QUZm001</strain>
    </source>
</reference>
<dbReference type="SUPFAM" id="SSF57903">
    <property type="entry name" value="FYVE/PHD zinc finger"/>
    <property type="match status" value="1"/>
</dbReference>
<gene>
    <name evidence="1" type="ORF">Zmor_024661</name>
</gene>
<organism evidence="1 2">
    <name type="scientific">Zophobas morio</name>
    <dbReference type="NCBI Taxonomy" id="2755281"/>
    <lineage>
        <taxon>Eukaryota</taxon>
        <taxon>Metazoa</taxon>
        <taxon>Ecdysozoa</taxon>
        <taxon>Arthropoda</taxon>
        <taxon>Hexapoda</taxon>
        <taxon>Insecta</taxon>
        <taxon>Pterygota</taxon>
        <taxon>Neoptera</taxon>
        <taxon>Endopterygota</taxon>
        <taxon>Coleoptera</taxon>
        <taxon>Polyphaga</taxon>
        <taxon>Cucujiformia</taxon>
        <taxon>Tenebrionidae</taxon>
        <taxon>Zophobas</taxon>
    </lineage>
</organism>
<dbReference type="Gene3D" id="3.30.40.10">
    <property type="entry name" value="Zinc/RING finger domain, C3HC4 (zinc finger)"/>
    <property type="match status" value="1"/>
</dbReference>
<keyword evidence="2" id="KW-1185">Reference proteome</keyword>
<dbReference type="CDD" id="cd15489">
    <property type="entry name" value="PHD_SF"/>
    <property type="match status" value="1"/>
</dbReference>
<dbReference type="AlphaFoldDB" id="A0AA38M8S6"/>
<proteinExistence type="predicted"/>
<dbReference type="Gene3D" id="3.30.70.1820">
    <property type="entry name" value="L1 transposable element, RRM domain"/>
    <property type="match status" value="1"/>
</dbReference>